<evidence type="ECO:0000256" key="2">
    <source>
        <dbReference type="ARBA" id="ARBA00022792"/>
    </source>
</evidence>
<organism evidence="8 9">
    <name type="scientific">Falco tinnunculus</name>
    <name type="common">Common kestrel</name>
    <dbReference type="NCBI Taxonomy" id="100819"/>
    <lineage>
        <taxon>Eukaryota</taxon>
        <taxon>Metazoa</taxon>
        <taxon>Chordata</taxon>
        <taxon>Craniata</taxon>
        <taxon>Vertebrata</taxon>
        <taxon>Euteleostomi</taxon>
        <taxon>Archelosauria</taxon>
        <taxon>Archosauria</taxon>
        <taxon>Dinosauria</taxon>
        <taxon>Saurischia</taxon>
        <taxon>Theropoda</taxon>
        <taxon>Coelurosauria</taxon>
        <taxon>Aves</taxon>
        <taxon>Neognathae</taxon>
        <taxon>Neoaves</taxon>
        <taxon>Telluraves</taxon>
        <taxon>Australaves</taxon>
        <taxon>Falconiformes</taxon>
        <taxon>Falconidae</taxon>
        <taxon>Falco</taxon>
    </lineage>
</organism>
<feature type="binding site" evidence="6">
    <location>
        <position position="575"/>
    </location>
    <ligand>
        <name>Zn(2+)</name>
        <dbReference type="ChEBI" id="CHEBI:29105"/>
    </ligand>
</feature>
<dbReference type="GO" id="GO:0120539">
    <property type="term" value="F:4-hydroxy-3-methoxy-5-polyprenylbenzoate decarboxylase activity"/>
    <property type="evidence" value="ECO:0007669"/>
    <property type="project" value="UniProtKB-EC"/>
</dbReference>
<keyword evidence="6" id="KW-0479">Metal-binding</keyword>
<dbReference type="Pfam" id="PF05019">
    <property type="entry name" value="Coq4"/>
    <property type="match status" value="1"/>
</dbReference>
<dbReference type="AlphaFoldDB" id="A0A8C4U035"/>
<comment type="cofactor">
    <cofactor evidence="6">
        <name>Zn(2+)</name>
        <dbReference type="ChEBI" id="CHEBI:29105"/>
    </cofactor>
</comment>
<keyword evidence="3 6" id="KW-0496">Mitochondrion</keyword>
<dbReference type="UniPathway" id="UPA00232"/>
<proteinExistence type="inferred from homology"/>
<feature type="binding site" evidence="6">
    <location>
        <position position="591"/>
    </location>
    <ligand>
        <name>Zn(2+)</name>
        <dbReference type="ChEBI" id="CHEBI:29105"/>
    </ligand>
</feature>
<dbReference type="PANTHER" id="PTHR12922">
    <property type="entry name" value="UBIQUINONE BIOSYNTHESIS PROTEIN"/>
    <property type="match status" value="1"/>
</dbReference>
<dbReference type="OMA" id="RSHAPWR"/>
<evidence type="ECO:0000256" key="7">
    <source>
        <dbReference type="SAM" id="MobiDB-lite"/>
    </source>
</evidence>
<feature type="compositionally biased region" description="Low complexity" evidence="7">
    <location>
        <begin position="225"/>
        <end position="249"/>
    </location>
</feature>
<keyword evidence="4 6" id="KW-0472">Membrane</keyword>
<feature type="compositionally biased region" description="Low complexity" evidence="7">
    <location>
        <begin position="285"/>
        <end position="298"/>
    </location>
</feature>
<keyword evidence="1 6" id="KW-0831">Ubiquinone biosynthesis</keyword>
<dbReference type="PANTHER" id="PTHR12922:SF7">
    <property type="entry name" value="UBIQUINONE BIOSYNTHESIS PROTEIN COQ4 HOMOLOG, MITOCHONDRIAL"/>
    <property type="match status" value="1"/>
</dbReference>
<comment type="similarity">
    <text evidence="6">Belongs to the COQ4 family.</text>
</comment>
<gene>
    <name evidence="6" type="primary">COQ4</name>
</gene>
<dbReference type="GO" id="GO:0008270">
    <property type="term" value="F:zinc ion binding"/>
    <property type="evidence" value="ECO:0007669"/>
    <property type="project" value="UniProtKB-UniRule"/>
</dbReference>
<evidence type="ECO:0000256" key="3">
    <source>
        <dbReference type="ARBA" id="ARBA00023128"/>
    </source>
</evidence>
<keyword evidence="6" id="KW-0862">Zinc</keyword>
<evidence type="ECO:0000256" key="6">
    <source>
        <dbReference type="HAMAP-Rule" id="MF_03111"/>
    </source>
</evidence>
<evidence type="ECO:0000256" key="1">
    <source>
        <dbReference type="ARBA" id="ARBA00022688"/>
    </source>
</evidence>
<sequence length="674" mass="71867">MGQEPVCDCARVSRGTYPGEVAVVPVGEQPVPVAHAQNWNKQDRNPLLSHVERSWHTVTHTARSPRSPWPGPGLIGSHIWAGQGDSRDPQGAVCHSSSWVPPGLSRGALQGKRFAVPTLVGGLLGRPPAMGGTAPAIGAQHRPSGGHSTSHRGAAPAIGGAQHRPSGSSTGHRGRAAEPRLPGSGGSPAGPRLLGSFLRCSGTGAPARPSRTPRQAAPRTHRGLPRPSSPAGGPRRSSAARAAALALQQRQRRGRSARPPRGLPPPVPAPAPARPLPRGWSASSGTLAATSPGAPAGAGRKRTWCRGGRPGAAFSSARERGRSAGGGSPGGSRRRPPPALTAQQPRLQRITDAAPRHSRRLVDGEEPARPRHGGPAAPRPAPPRASGAVAGARARRAMLPLRLLRRAGVSLLRAGPASPGSAWLSRSEPRARDGRGREEEEEEEGYYRLYPGHIPTSPLQKALLAAGSALVALADPYRHDMVAVLGETTGCFALPKLRDKMKQHPEGYRILQERPRIRLSTLNMAKLRGLPDGSLGREYVRFLEDNKVSPDTRMPAKFVDDEELAYVIQRYREIHDMMHTLLGMPTNILGEVVVKWFEAVQTGLPMCVLGAVFGPIHLDARKLQVLATDLVPWAVRSGLNATCILNVYYEQRWEQSVDSLREEIGIFPPPAVQV</sequence>
<reference evidence="8" key="2">
    <citation type="submission" date="2025-09" db="UniProtKB">
        <authorList>
            <consortium name="Ensembl"/>
        </authorList>
    </citation>
    <scope>IDENTIFICATION</scope>
</reference>
<dbReference type="Proteomes" id="UP000694562">
    <property type="component" value="Unplaced"/>
</dbReference>
<feature type="region of interest" description="Disordered" evidence="7">
    <location>
        <begin position="413"/>
        <end position="444"/>
    </location>
</feature>
<keyword evidence="9" id="KW-1185">Reference proteome</keyword>
<dbReference type="InterPro" id="IPR027540">
    <property type="entry name" value="Coq4_euk"/>
</dbReference>
<dbReference type="Ensembl" id="ENSFTIT00000003875.1">
    <property type="protein sequence ID" value="ENSFTIP00000003713.1"/>
    <property type="gene ID" value="ENSFTIG00000002553.1"/>
</dbReference>
<feature type="compositionally biased region" description="Pro residues" evidence="7">
    <location>
        <begin position="261"/>
        <end position="275"/>
    </location>
</feature>
<keyword evidence="2 6" id="KW-0999">Mitochondrion inner membrane</keyword>
<evidence type="ECO:0000256" key="4">
    <source>
        <dbReference type="ARBA" id="ARBA00023136"/>
    </source>
</evidence>
<name>A0A8C4U035_FALTI</name>
<protein>
    <recommendedName>
        <fullName evidence="6">Ubiquinone biosynthesis protein COQ4 homolog, mitochondrial</fullName>
    </recommendedName>
    <alternativeName>
        <fullName evidence="6">4-hydroxy-3-methoxy-5-polyprenylbenzoate decarboxylase</fullName>
        <ecNumber evidence="6">4.1.1.130</ecNumber>
    </alternativeName>
    <alternativeName>
        <fullName evidence="6">Coenzyme Q biosynthesis protein 4 homolog</fullName>
    </alternativeName>
</protein>
<evidence type="ECO:0000313" key="8">
    <source>
        <dbReference type="Ensembl" id="ENSFTIP00000003713.1"/>
    </source>
</evidence>
<comment type="subunit">
    <text evidence="6">Component of a multi-subunit COQ enzyme complex, composed of at least COQ3, COQ4, COQ5, COQ6, COQ7 and COQ9.</text>
</comment>
<evidence type="ECO:0000313" key="9">
    <source>
        <dbReference type="Proteomes" id="UP000694562"/>
    </source>
</evidence>
<dbReference type="HAMAP" id="MF_03111">
    <property type="entry name" value="Coq4"/>
    <property type="match status" value="1"/>
</dbReference>
<comment type="function">
    <text evidence="6">Lyase that catalyzes the C1-decarboxylation of 4-hydroxy-3-methoxy-5-(all-trans-polyprenyl)benzoic acid into 2-methoxy-6-(all-trans-polyprenyl)phenol during ubiquinone biosynthesis.</text>
</comment>
<dbReference type="GO" id="GO:0031314">
    <property type="term" value="C:extrinsic component of mitochondrial inner membrane"/>
    <property type="evidence" value="ECO:0007669"/>
    <property type="project" value="UniProtKB-UniRule"/>
</dbReference>
<keyword evidence="5 6" id="KW-0456">Lyase</keyword>
<feature type="binding site" evidence="6">
    <location>
        <position position="576"/>
    </location>
    <ligand>
        <name>Zn(2+)</name>
        <dbReference type="ChEBI" id="CHEBI:29105"/>
    </ligand>
</feature>
<comment type="pathway">
    <text evidence="6">Cofactor biosynthesis; ubiquinone biosynthesis.</text>
</comment>
<dbReference type="InterPro" id="IPR007715">
    <property type="entry name" value="Coq4"/>
</dbReference>
<evidence type="ECO:0000256" key="5">
    <source>
        <dbReference type="ARBA" id="ARBA00023239"/>
    </source>
</evidence>
<comment type="catalytic activity">
    <reaction evidence="6">
        <text>a 4-hydroxy-3-methoxy-5-(all-trans-polyprenyl)benzoate + H(+) = a 2-methoxy-6-(all-trans-polyprenyl)phenol + CO2</text>
        <dbReference type="Rhea" id="RHEA:81179"/>
        <dbReference type="Rhea" id="RHEA-COMP:9551"/>
        <dbReference type="Rhea" id="RHEA-COMP:10931"/>
        <dbReference type="ChEBI" id="CHEBI:15378"/>
        <dbReference type="ChEBI" id="CHEBI:16526"/>
        <dbReference type="ChEBI" id="CHEBI:62731"/>
        <dbReference type="ChEBI" id="CHEBI:84443"/>
        <dbReference type="EC" id="4.1.1.130"/>
    </reaction>
</comment>
<comment type="subcellular location">
    <subcellularLocation>
        <location evidence="6">Mitochondrion inner membrane</location>
        <topology evidence="6">Peripheral membrane protein</topology>
        <orientation evidence="6">Matrix side</orientation>
    </subcellularLocation>
</comment>
<feature type="compositionally biased region" description="Basic and acidic residues" evidence="7">
    <location>
        <begin position="360"/>
        <end position="369"/>
    </location>
</feature>
<reference evidence="8" key="1">
    <citation type="submission" date="2025-08" db="UniProtKB">
        <authorList>
            <consortium name="Ensembl"/>
        </authorList>
    </citation>
    <scope>IDENTIFICATION</scope>
</reference>
<dbReference type="EC" id="4.1.1.130" evidence="6"/>
<dbReference type="OrthoDB" id="4249at2759"/>
<accession>A0A8C4U035</accession>
<feature type="binding site" evidence="6">
    <location>
        <position position="579"/>
    </location>
    <ligand>
        <name>Zn(2+)</name>
        <dbReference type="ChEBI" id="CHEBI:29105"/>
    </ligand>
</feature>
<feature type="region of interest" description="Disordered" evidence="7">
    <location>
        <begin position="131"/>
        <end position="391"/>
    </location>
</feature>
<feature type="compositionally biased region" description="Basic and acidic residues" evidence="7">
    <location>
        <begin position="427"/>
        <end position="438"/>
    </location>
</feature>